<feature type="region of interest" description="Disordered" evidence="1">
    <location>
        <begin position="1"/>
        <end position="34"/>
    </location>
</feature>
<gene>
    <name evidence="2" type="ORF">AW10_03359</name>
</gene>
<evidence type="ECO:0000313" key="3">
    <source>
        <dbReference type="Proteomes" id="UP000021816"/>
    </source>
</evidence>
<accession>A0A011N605</accession>
<dbReference type="PATRIC" id="fig|1454003.3.peg.3416"/>
<organism evidence="2 3">
    <name type="scientific">Candidatus Accumulibacter appositus</name>
    <dbReference type="NCBI Taxonomy" id="1454003"/>
    <lineage>
        <taxon>Bacteria</taxon>
        <taxon>Pseudomonadati</taxon>
        <taxon>Pseudomonadota</taxon>
        <taxon>Betaproteobacteria</taxon>
        <taxon>Candidatus Accumulibacter</taxon>
    </lineage>
</organism>
<evidence type="ECO:0000256" key="1">
    <source>
        <dbReference type="SAM" id="MobiDB-lite"/>
    </source>
</evidence>
<dbReference type="Proteomes" id="UP000021816">
    <property type="component" value="Unassembled WGS sequence"/>
</dbReference>
<proteinExistence type="predicted"/>
<name>A0A011N605_9PROT</name>
<dbReference type="AlphaFoldDB" id="A0A011N605"/>
<sequence length="34" mass="3943">MRIFTLITDGPSVREIDPQARPAPDYEVDQRVAW</sequence>
<protein>
    <submittedName>
        <fullName evidence="2">Uncharacterized protein</fullName>
    </submittedName>
</protein>
<comment type="caution">
    <text evidence="2">The sequence shown here is derived from an EMBL/GenBank/DDBJ whole genome shotgun (WGS) entry which is preliminary data.</text>
</comment>
<dbReference type="EMBL" id="JEMX01000084">
    <property type="protein sequence ID" value="EXI78008.1"/>
    <property type="molecule type" value="Genomic_DNA"/>
</dbReference>
<reference evidence="2 3" key="1">
    <citation type="submission" date="2014-02" db="EMBL/GenBank/DDBJ databases">
        <title>Expanding our view of genomic diversity in Candidatus Accumulibacter clades.</title>
        <authorList>
            <person name="Skennerton C.T."/>
            <person name="Barr J.J."/>
            <person name="Slater F.R."/>
            <person name="Bond P.L."/>
            <person name="Tyson G.W."/>
        </authorList>
    </citation>
    <scope>NUCLEOTIDE SEQUENCE [LARGE SCALE GENOMIC DNA]</scope>
    <source>
        <strain evidence="3">BA-92</strain>
    </source>
</reference>
<evidence type="ECO:0000313" key="2">
    <source>
        <dbReference type="EMBL" id="EXI78008.1"/>
    </source>
</evidence>